<dbReference type="InterPro" id="IPR016186">
    <property type="entry name" value="C-type_lectin-like/link_sf"/>
</dbReference>
<dbReference type="GO" id="GO:0005576">
    <property type="term" value="C:extracellular region"/>
    <property type="evidence" value="ECO:0007669"/>
    <property type="project" value="UniProtKB-SubCell"/>
</dbReference>
<accession>A0A6P9DRE4</accession>
<feature type="domain" description="C-type lectin" evidence="6">
    <location>
        <begin position="277"/>
        <end position="414"/>
    </location>
</feature>
<dbReference type="OMA" id="ENCALMQ"/>
<dbReference type="Gene3D" id="3.10.100.10">
    <property type="entry name" value="Mannose-Binding Protein A, subunit A"/>
    <property type="match status" value="1"/>
</dbReference>
<evidence type="ECO:0000256" key="1">
    <source>
        <dbReference type="ARBA" id="ARBA00004613"/>
    </source>
</evidence>
<keyword evidence="5" id="KW-1133">Transmembrane helix</keyword>
<reference evidence="8" key="1">
    <citation type="submission" date="2025-08" db="UniProtKB">
        <authorList>
            <consortium name="RefSeq"/>
        </authorList>
    </citation>
    <scope>IDENTIFICATION</scope>
    <source>
        <tissue evidence="8">Blood</tissue>
    </source>
</reference>
<organism evidence="7 8">
    <name type="scientific">Pantherophis guttatus</name>
    <name type="common">Corn snake</name>
    <name type="synonym">Elaphe guttata</name>
    <dbReference type="NCBI Taxonomy" id="94885"/>
    <lineage>
        <taxon>Eukaryota</taxon>
        <taxon>Metazoa</taxon>
        <taxon>Chordata</taxon>
        <taxon>Craniata</taxon>
        <taxon>Vertebrata</taxon>
        <taxon>Euteleostomi</taxon>
        <taxon>Lepidosauria</taxon>
        <taxon>Squamata</taxon>
        <taxon>Bifurcata</taxon>
        <taxon>Unidentata</taxon>
        <taxon>Episquamata</taxon>
        <taxon>Toxicofera</taxon>
        <taxon>Serpentes</taxon>
        <taxon>Colubroidea</taxon>
        <taxon>Colubridae</taxon>
        <taxon>Colubrinae</taxon>
        <taxon>Pantherophis</taxon>
    </lineage>
</organism>
<dbReference type="Proteomes" id="UP001652622">
    <property type="component" value="Unplaced"/>
</dbReference>
<dbReference type="InterPro" id="IPR001304">
    <property type="entry name" value="C-type_lectin-like"/>
</dbReference>
<dbReference type="InterPro" id="IPR018378">
    <property type="entry name" value="C-type_lectin_CS"/>
</dbReference>
<dbReference type="PROSITE" id="PS50231">
    <property type="entry name" value="RICIN_B_LECTIN"/>
    <property type="match status" value="1"/>
</dbReference>
<dbReference type="Pfam" id="PF00059">
    <property type="entry name" value="Lectin_C"/>
    <property type="match status" value="1"/>
</dbReference>
<sequence length="417" mass="47470">MLKRDRLSAESWRQQQAQCQCRQVGRVTEAVAASVPRWTSRGDSKENPEMESTYEPIDPAISLNGKEVELLPADCSPACWKPAFTCRAAMVTVALVLATSVSLNVLLLALGLVHYSKMVATLEQAHQENRQLQEAVPDPFLLFNEAHNACMTIKQPNNLIKVSCDPDAPGQRFQWLSRGLLRHVASQLCVEASTAKNRVAILLKPCNVQRSFQHWECRDHDLLALQGTDLYFNYGNSAKKIAMLYSQNGHWSRWLIYGTHSNICSTCNPFSMDWTFFQGSYYFFSYSPGTWDVANQSCTSMGFHLVMINSIEEKGHVATIMKAPSCWIGLTDQVLEDDWKWVDGTHIEHGDRNLGRSHNSGTPEKHHNSEQLPNELNYWHQNEPNGGKGENCASMQNSLWYDHECKEKFHWICERRF</sequence>
<dbReference type="SUPFAM" id="SSF56436">
    <property type="entry name" value="C-type lectin-like"/>
    <property type="match status" value="1"/>
</dbReference>
<dbReference type="PANTHER" id="PTHR22803">
    <property type="entry name" value="MANNOSE, PHOSPHOLIPASE, LECTIN RECEPTOR RELATED"/>
    <property type="match status" value="1"/>
</dbReference>
<dbReference type="SMART" id="SM00458">
    <property type="entry name" value="RICIN"/>
    <property type="match status" value="1"/>
</dbReference>
<keyword evidence="5" id="KW-0472">Membrane</keyword>
<dbReference type="InParanoid" id="A0A6P9DRE4"/>
<evidence type="ECO:0000259" key="6">
    <source>
        <dbReference type="PROSITE" id="PS50041"/>
    </source>
</evidence>
<dbReference type="SUPFAM" id="SSF50370">
    <property type="entry name" value="Ricin B-like lectins"/>
    <property type="match status" value="1"/>
</dbReference>
<dbReference type="InterPro" id="IPR035992">
    <property type="entry name" value="Ricin_B-like_lectins"/>
</dbReference>
<feature type="region of interest" description="Disordered" evidence="4">
    <location>
        <begin position="352"/>
        <end position="372"/>
    </location>
</feature>
<feature type="transmembrane region" description="Helical" evidence="5">
    <location>
        <begin position="91"/>
        <end position="115"/>
    </location>
</feature>
<proteinExistence type="predicted"/>
<keyword evidence="5" id="KW-0812">Transmembrane</keyword>
<dbReference type="CDD" id="cd23407">
    <property type="entry name" value="beta-trefoil_Ricin_MRC1"/>
    <property type="match status" value="1"/>
</dbReference>
<evidence type="ECO:0000256" key="5">
    <source>
        <dbReference type="SAM" id="Phobius"/>
    </source>
</evidence>
<keyword evidence="7" id="KW-1185">Reference proteome</keyword>
<dbReference type="RefSeq" id="XP_034293720.1">
    <property type="nucleotide sequence ID" value="XM_034437829.1"/>
</dbReference>
<dbReference type="PROSITE" id="PS50041">
    <property type="entry name" value="C_TYPE_LECTIN_2"/>
    <property type="match status" value="1"/>
</dbReference>
<dbReference type="InterPro" id="IPR050111">
    <property type="entry name" value="C-type_lectin/snaclec_domain"/>
</dbReference>
<dbReference type="SMART" id="SM00034">
    <property type="entry name" value="CLECT"/>
    <property type="match status" value="1"/>
</dbReference>
<dbReference type="PROSITE" id="PS00615">
    <property type="entry name" value="C_TYPE_LECTIN_1"/>
    <property type="match status" value="1"/>
</dbReference>
<dbReference type="InterPro" id="IPR016187">
    <property type="entry name" value="CTDL_fold"/>
</dbReference>
<evidence type="ECO:0000256" key="4">
    <source>
        <dbReference type="SAM" id="MobiDB-lite"/>
    </source>
</evidence>
<dbReference type="GeneID" id="117677549"/>
<dbReference type="KEGG" id="pgut:117677549"/>
<dbReference type="Gene3D" id="2.80.10.50">
    <property type="match status" value="1"/>
</dbReference>
<evidence type="ECO:0000256" key="3">
    <source>
        <dbReference type="ARBA" id="ARBA00023157"/>
    </source>
</evidence>
<keyword evidence="3" id="KW-1015">Disulfide bond</keyword>
<protein>
    <submittedName>
        <fullName evidence="8">Macrophage mannose receptor 1-like isoform X1</fullName>
    </submittedName>
</protein>
<dbReference type="InterPro" id="IPR000772">
    <property type="entry name" value="Ricin_B_lectin"/>
</dbReference>
<comment type="subcellular location">
    <subcellularLocation>
        <location evidence="1">Secreted</location>
    </subcellularLocation>
</comment>
<dbReference type="Pfam" id="PF24562">
    <property type="entry name" value="CysR_MRC2_N"/>
    <property type="match status" value="1"/>
</dbReference>
<name>A0A6P9DRE4_PANGU</name>
<gene>
    <name evidence="8" type="primary">LOC117677549</name>
</gene>
<dbReference type="AlphaFoldDB" id="A0A6P9DRE4"/>
<evidence type="ECO:0000256" key="2">
    <source>
        <dbReference type="ARBA" id="ARBA00022525"/>
    </source>
</evidence>
<evidence type="ECO:0000313" key="8">
    <source>
        <dbReference type="RefSeq" id="XP_034293720.1"/>
    </source>
</evidence>
<keyword evidence="2" id="KW-0964">Secreted</keyword>
<evidence type="ECO:0000313" key="7">
    <source>
        <dbReference type="Proteomes" id="UP001652622"/>
    </source>
</evidence>